<sequence length="12" mass="1296">MVVGKFSLIQSS</sequence>
<reference evidence="1" key="1">
    <citation type="submission" date="2014-09" db="EMBL/GenBank/DDBJ databases">
        <authorList>
            <person name="Magalhaes I.L.F."/>
            <person name="Oliveira U."/>
            <person name="Santos F.R."/>
            <person name="Vidigal T.H.D.A."/>
            <person name="Brescovit A.D."/>
            <person name="Santos A.J."/>
        </authorList>
    </citation>
    <scope>NUCLEOTIDE SEQUENCE</scope>
    <source>
        <tissue evidence="1">Shoot tissue taken approximately 20 cm above the soil surface</tissue>
    </source>
</reference>
<protein>
    <submittedName>
        <fullName evidence="1">Uncharacterized protein</fullName>
    </submittedName>
</protein>
<dbReference type="EMBL" id="GBRH01275786">
    <property type="protein sequence ID" value="JAD22109.1"/>
    <property type="molecule type" value="Transcribed_RNA"/>
</dbReference>
<name>A0A0A8Y8M0_ARUDO</name>
<accession>A0A0A8Y8M0</accession>
<organism evidence="1">
    <name type="scientific">Arundo donax</name>
    <name type="common">Giant reed</name>
    <name type="synonym">Donax arundinaceus</name>
    <dbReference type="NCBI Taxonomy" id="35708"/>
    <lineage>
        <taxon>Eukaryota</taxon>
        <taxon>Viridiplantae</taxon>
        <taxon>Streptophyta</taxon>
        <taxon>Embryophyta</taxon>
        <taxon>Tracheophyta</taxon>
        <taxon>Spermatophyta</taxon>
        <taxon>Magnoliopsida</taxon>
        <taxon>Liliopsida</taxon>
        <taxon>Poales</taxon>
        <taxon>Poaceae</taxon>
        <taxon>PACMAD clade</taxon>
        <taxon>Arundinoideae</taxon>
        <taxon>Arundineae</taxon>
        <taxon>Arundo</taxon>
    </lineage>
</organism>
<proteinExistence type="predicted"/>
<reference evidence="1" key="2">
    <citation type="journal article" date="2015" name="Data Brief">
        <title>Shoot transcriptome of the giant reed, Arundo donax.</title>
        <authorList>
            <person name="Barrero R.A."/>
            <person name="Guerrero F.D."/>
            <person name="Moolhuijzen P."/>
            <person name="Goolsby J.A."/>
            <person name="Tidwell J."/>
            <person name="Bellgard S.E."/>
            <person name="Bellgard M.I."/>
        </authorList>
    </citation>
    <scope>NUCLEOTIDE SEQUENCE</scope>
    <source>
        <tissue evidence="1">Shoot tissue taken approximately 20 cm above the soil surface</tissue>
    </source>
</reference>
<evidence type="ECO:0000313" key="1">
    <source>
        <dbReference type="EMBL" id="JAD22109.1"/>
    </source>
</evidence>